<protein>
    <submittedName>
        <fullName evidence="2">Uncharacterized protein</fullName>
    </submittedName>
</protein>
<keyword evidence="3" id="KW-1185">Reference proteome</keyword>
<reference evidence="2 3" key="1">
    <citation type="submission" date="2019-06" db="EMBL/GenBank/DDBJ databases">
        <title>Whole genome shotgun sequence of Gluconobacter roseus NBRC 3990.</title>
        <authorList>
            <person name="Hosoyama A."/>
            <person name="Uohara A."/>
            <person name="Ohji S."/>
            <person name="Ichikawa N."/>
        </authorList>
    </citation>
    <scope>NUCLEOTIDE SEQUENCE [LARGE SCALE GENOMIC DNA]</scope>
    <source>
        <strain evidence="2 3">NBRC 3990</strain>
    </source>
</reference>
<organism evidence="2 3">
    <name type="scientific">Gluconobacter roseus NBRC 3990</name>
    <dbReference type="NCBI Taxonomy" id="1307950"/>
    <lineage>
        <taxon>Bacteria</taxon>
        <taxon>Pseudomonadati</taxon>
        <taxon>Pseudomonadota</taxon>
        <taxon>Alphaproteobacteria</taxon>
        <taxon>Acetobacterales</taxon>
        <taxon>Acetobacteraceae</taxon>
        <taxon>Gluconobacter</taxon>
    </lineage>
</organism>
<sequence>MPDDTDPSRPALTIGGKTPKIRIPGEKAPDGLIPDLLHFSGSDAQSSANGPAPPVQPFP</sequence>
<evidence type="ECO:0000313" key="2">
    <source>
        <dbReference type="EMBL" id="GEB05093.1"/>
    </source>
</evidence>
<dbReference type="Proteomes" id="UP000320772">
    <property type="component" value="Unassembled WGS sequence"/>
</dbReference>
<feature type="region of interest" description="Disordered" evidence="1">
    <location>
        <begin position="1"/>
        <end position="59"/>
    </location>
</feature>
<comment type="caution">
    <text evidence="2">The sequence shown here is derived from an EMBL/GenBank/DDBJ whole genome shotgun (WGS) entry which is preliminary data.</text>
</comment>
<gene>
    <name evidence="2" type="ORF">GRO01_26690</name>
</gene>
<dbReference type="AlphaFoldDB" id="A0A4Y3M941"/>
<proteinExistence type="predicted"/>
<accession>A0A4Y3M941</accession>
<evidence type="ECO:0000313" key="3">
    <source>
        <dbReference type="Proteomes" id="UP000320772"/>
    </source>
</evidence>
<evidence type="ECO:0000256" key="1">
    <source>
        <dbReference type="SAM" id="MobiDB-lite"/>
    </source>
</evidence>
<name>A0A4Y3M941_9PROT</name>
<dbReference type="EMBL" id="BJLY01000008">
    <property type="protein sequence ID" value="GEB05093.1"/>
    <property type="molecule type" value="Genomic_DNA"/>
</dbReference>